<organism evidence="7 8">
    <name type="scientific">Paraburkholderia bryophila</name>
    <dbReference type="NCBI Taxonomy" id="420952"/>
    <lineage>
        <taxon>Bacteria</taxon>
        <taxon>Pseudomonadati</taxon>
        <taxon>Pseudomonadota</taxon>
        <taxon>Betaproteobacteria</taxon>
        <taxon>Burkholderiales</taxon>
        <taxon>Burkholderiaceae</taxon>
        <taxon>Paraburkholderia</taxon>
    </lineage>
</organism>
<evidence type="ECO:0000313" key="8">
    <source>
        <dbReference type="Proteomes" id="UP000540929"/>
    </source>
</evidence>
<keyword evidence="2 4" id="KW-0238">DNA-binding</keyword>
<dbReference type="PROSITE" id="PS50977">
    <property type="entry name" value="HTH_TETR_2"/>
    <property type="match status" value="1"/>
</dbReference>
<dbReference type="PANTHER" id="PTHR30055">
    <property type="entry name" value="HTH-TYPE TRANSCRIPTIONAL REGULATOR RUTR"/>
    <property type="match status" value="1"/>
</dbReference>
<protein>
    <submittedName>
        <fullName evidence="7">AcrR family transcriptional regulator</fullName>
    </submittedName>
</protein>
<accession>A0A7Y9WU12</accession>
<sequence length="213" mass="23815">MKKANTSREIPVDTASEVDQPLEKTAPTRGRPRSEAAAASVLNAAYACAAQEDARNVTIEAIAKASGVSKVTIYRWWEDKQALLTDAFLWHIQRQVPLSESGDPIRAIHRHAVLYLSQLNGEMGRVLRVVLAECLTKSGDTSVFCERYLNHRRELGGRVIAAGQRSGAIPSKRSPFLLYDQIYGTIFYRFVFGFPGLNTRFVRELIEHTFHGP</sequence>
<dbReference type="InterPro" id="IPR011075">
    <property type="entry name" value="TetR_C"/>
</dbReference>
<dbReference type="Pfam" id="PF00440">
    <property type="entry name" value="TetR_N"/>
    <property type="match status" value="1"/>
</dbReference>
<dbReference type="GO" id="GO:0003700">
    <property type="term" value="F:DNA-binding transcription factor activity"/>
    <property type="evidence" value="ECO:0007669"/>
    <property type="project" value="TreeGrafter"/>
</dbReference>
<feature type="domain" description="HTH tetR-type" evidence="6">
    <location>
        <begin position="35"/>
        <end position="95"/>
    </location>
</feature>
<proteinExistence type="predicted"/>
<dbReference type="InterPro" id="IPR050109">
    <property type="entry name" value="HTH-type_TetR-like_transc_reg"/>
</dbReference>
<dbReference type="Gene3D" id="1.10.10.60">
    <property type="entry name" value="Homeodomain-like"/>
    <property type="match status" value="1"/>
</dbReference>
<evidence type="ECO:0000313" key="7">
    <source>
        <dbReference type="EMBL" id="NYH25973.1"/>
    </source>
</evidence>
<dbReference type="InterPro" id="IPR001647">
    <property type="entry name" value="HTH_TetR"/>
</dbReference>
<feature type="DNA-binding region" description="H-T-H motif" evidence="4">
    <location>
        <begin position="58"/>
        <end position="77"/>
    </location>
</feature>
<dbReference type="EMBL" id="JACCAS010000002">
    <property type="protein sequence ID" value="NYH25973.1"/>
    <property type="molecule type" value="Genomic_DNA"/>
</dbReference>
<evidence type="ECO:0000256" key="4">
    <source>
        <dbReference type="PROSITE-ProRule" id="PRU00335"/>
    </source>
</evidence>
<dbReference type="Proteomes" id="UP000540929">
    <property type="component" value="Unassembled WGS sequence"/>
</dbReference>
<dbReference type="RefSeq" id="WP_179745729.1">
    <property type="nucleotide sequence ID" value="NZ_JACCAS010000002.1"/>
</dbReference>
<evidence type="ECO:0000256" key="5">
    <source>
        <dbReference type="SAM" id="MobiDB-lite"/>
    </source>
</evidence>
<name>A0A7Y9WU12_9BURK</name>
<keyword evidence="1" id="KW-0805">Transcription regulation</keyword>
<feature type="region of interest" description="Disordered" evidence="5">
    <location>
        <begin position="1"/>
        <end position="33"/>
    </location>
</feature>
<dbReference type="Pfam" id="PF16859">
    <property type="entry name" value="TetR_C_11"/>
    <property type="match status" value="1"/>
</dbReference>
<keyword evidence="8" id="KW-1185">Reference proteome</keyword>
<evidence type="ECO:0000256" key="1">
    <source>
        <dbReference type="ARBA" id="ARBA00023015"/>
    </source>
</evidence>
<dbReference type="Gene3D" id="1.10.357.10">
    <property type="entry name" value="Tetracycline Repressor, domain 2"/>
    <property type="match status" value="1"/>
</dbReference>
<dbReference type="SUPFAM" id="SSF48498">
    <property type="entry name" value="Tetracyclin repressor-like, C-terminal domain"/>
    <property type="match status" value="1"/>
</dbReference>
<reference evidence="7 8" key="1">
    <citation type="submission" date="2020-07" db="EMBL/GenBank/DDBJ databases">
        <title>Exploring microbial biodiversity for novel pathways involved in the catabolism of aromatic compounds derived from lignin.</title>
        <authorList>
            <person name="Elkins J."/>
        </authorList>
    </citation>
    <scope>NUCLEOTIDE SEQUENCE [LARGE SCALE GENOMIC DNA]</scope>
    <source>
        <strain evidence="7 8">H2C3C</strain>
    </source>
</reference>
<gene>
    <name evidence="7" type="ORF">GGD40_005544</name>
</gene>
<dbReference type="SUPFAM" id="SSF46689">
    <property type="entry name" value="Homeodomain-like"/>
    <property type="match status" value="1"/>
</dbReference>
<evidence type="ECO:0000256" key="2">
    <source>
        <dbReference type="ARBA" id="ARBA00023125"/>
    </source>
</evidence>
<comment type="caution">
    <text evidence="7">The sequence shown here is derived from an EMBL/GenBank/DDBJ whole genome shotgun (WGS) entry which is preliminary data.</text>
</comment>
<evidence type="ECO:0000259" key="6">
    <source>
        <dbReference type="PROSITE" id="PS50977"/>
    </source>
</evidence>
<dbReference type="AlphaFoldDB" id="A0A7Y9WU12"/>
<dbReference type="InterPro" id="IPR009057">
    <property type="entry name" value="Homeodomain-like_sf"/>
</dbReference>
<keyword evidence="3" id="KW-0804">Transcription</keyword>
<dbReference type="InterPro" id="IPR036271">
    <property type="entry name" value="Tet_transcr_reg_TetR-rel_C_sf"/>
</dbReference>
<dbReference type="GO" id="GO:0000976">
    <property type="term" value="F:transcription cis-regulatory region binding"/>
    <property type="evidence" value="ECO:0007669"/>
    <property type="project" value="TreeGrafter"/>
</dbReference>
<dbReference type="PANTHER" id="PTHR30055:SF148">
    <property type="entry name" value="TETR-FAMILY TRANSCRIPTIONAL REGULATOR"/>
    <property type="match status" value="1"/>
</dbReference>
<evidence type="ECO:0000256" key="3">
    <source>
        <dbReference type="ARBA" id="ARBA00023163"/>
    </source>
</evidence>